<dbReference type="AlphaFoldDB" id="A0A976A4A1"/>
<reference evidence="2 3" key="1">
    <citation type="submission" date="2018-01" db="EMBL/GenBank/DDBJ databases">
        <authorList>
            <person name="Clerissi C."/>
        </authorList>
    </citation>
    <scope>NUCLEOTIDE SEQUENCE [LARGE SCALE GENOMIC DNA]</scope>
    <source>
        <strain evidence="2">Cupriavidus taiwanensis LMG 19430</strain>
    </source>
</reference>
<evidence type="ECO:0000313" key="2">
    <source>
        <dbReference type="EMBL" id="SOY60174.1"/>
    </source>
</evidence>
<feature type="compositionally biased region" description="Low complexity" evidence="1">
    <location>
        <begin position="1"/>
        <end position="41"/>
    </location>
</feature>
<proteinExistence type="predicted"/>
<evidence type="ECO:0000256" key="1">
    <source>
        <dbReference type="SAM" id="MobiDB-lite"/>
    </source>
</evidence>
<dbReference type="EMBL" id="OFSN01000003">
    <property type="protein sequence ID" value="SOY60174.1"/>
    <property type="molecule type" value="Genomic_DNA"/>
</dbReference>
<gene>
    <name evidence="2" type="ORF">CBM2586_A110049</name>
</gene>
<feature type="region of interest" description="Disordered" evidence="1">
    <location>
        <begin position="1"/>
        <end position="78"/>
    </location>
</feature>
<organism evidence="2 3">
    <name type="scientific">Cupriavidus taiwanensis</name>
    <dbReference type="NCBI Taxonomy" id="164546"/>
    <lineage>
        <taxon>Bacteria</taxon>
        <taxon>Pseudomonadati</taxon>
        <taxon>Pseudomonadota</taxon>
        <taxon>Betaproteobacteria</taxon>
        <taxon>Burkholderiales</taxon>
        <taxon>Burkholderiaceae</taxon>
        <taxon>Cupriavidus</taxon>
    </lineage>
</organism>
<protein>
    <submittedName>
        <fullName evidence="2">Uncharacterized protein</fullName>
    </submittedName>
</protein>
<name>A0A976A4A1_9BURK</name>
<evidence type="ECO:0000313" key="3">
    <source>
        <dbReference type="Proteomes" id="UP000257016"/>
    </source>
</evidence>
<sequence>MATAAARRSIATSTGEAGLLLPAGGRTAAAAASPKVSPPAKQWHSRRLIPFPDAQKETTRHKRRPPRGNGPHLRRRQT</sequence>
<dbReference type="Proteomes" id="UP000257016">
    <property type="component" value="Unassembled WGS sequence"/>
</dbReference>
<comment type="caution">
    <text evidence="2">The sequence shown here is derived from an EMBL/GenBank/DDBJ whole genome shotgun (WGS) entry which is preliminary data.</text>
</comment>
<feature type="compositionally biased region" description="Basic residues" evidence="1">
    <location>
        <begin position="59"/>
        <end position="78"/>
    </location>
</feature>
<accession>A0A976A4A1</accession>